<sequence>MNFVYFVVDHPPHEKNSQVSFYLRGVELLRDGEIIASLGDIKITSLPYYYFCTVQTGFRKIEFRMKNNPPARIICSAGYLKTGDYLVNTPEGEIILPFNALNGMWTLDKNSSVLIDHQGFIARAFTLIRPVKSNSRNVPMN</sequence>
<dbReference type="Proteomes" id="UP001466893">
    <property type="component" value="Chromosome"/>
</dbReference>
<organism evidence="1 2">
    <name type="scientific">Kosakonia calanthes</name>
    <dbReference type="NCBI Taxonomy" id="3139408"/>
    <lineage>
        <taxon>Bacteria</taxon>
        <taxon>Pseudomonadati</taxon>
        <taxon>Pseudomonadota</taxon>
        <taxon>Gammaproteobacteria</taxon>
        <taxon>Enterobacterales</taxon>
        <taxon>Enterobacteriaceae</taxon>
        <taxon>Kosakonia</taxon>
    </lineage>
</organism>
<evidence type="ECO:0000313" key="1">
    <source>
        <dbReference type="EMBL" id="WZV99770.1"/>
    </source>
</evidence>
<accession>A0ABZ3B8Z4</accession>
<reference evidence="1 2" key="1">
    <citation type="submission" date="2024-04" db="EMBL/GenBank/DDBJ databases">
        <title>Kosakonia calanthae sp. nov., a halophilic bacterium isolated from leaves of Calanthe tiplacata.</title>
        <authorList>
            <person name="Wu P."/>
        </authorList>
    </citation>
    <scope>NUCLEOTIDE SEQUENCE [LARGE SCALE GENOMIC DNA]</scope>
    <source>
        <strain evidence="1 2">BYX6</strain>
    </source>
</reference>
<dbReference type="RefSeq" id="WP_342324412.1">
    <property type="nucleotide sequence ID" value="NZ_CP151800.1"/>
</dbReference>
<dbReference type="EMBL" id="CP151800">
    <property type="protein sequence ID" value="WZV99770.1"/>
    <property type="molecule type" value="Genomic_DNA"/>
</dbReference>
<keyword evidence="2" id="KW-1185">Reference proteome</keyword>
<gene>
    <name evidence="1" type="ORF">AAEY27_07795</name>
</gene>
<protein>
    <submittedName>
        <fullName evidence="1">Uncharacterized protein</fullName>
    </submittedName>
</protein>
<name>A0ABZ3B8Z4_9ENTR</name>
<evidence type="ECO:0000313" key="2">
    <source>
        <dbReference type="Proteomes" id="UP001466893"/>
    </source>
</evidence>
<proteinExistence type="predicted"/>